<sequence>MITDFLEFVDLLRNNKIKFKTNELNNVIQNYTFYHISQNTINENEMKKINLSITNSMIIMIDQSKELDSETNERYIILGFEKTIILLKISMLPVLQHILIVNPQLKICFLSNTNNLIKSMIEIKNHEVVVNDEFNIEIHSFEEEFRLIGMEKQRKIWLFIRKCISAYLIKKSYFKQSIFRVEKHFYDLENENRLSRSMSINDFIELRKIGSGSSFYSMLIYHIQKGELFVIKKPFGNSPETPKLMERETKNYLQFQNIFLPIYYGTVKETKNIVIEFITGKTLDNVENKYLSYDDRINIIFEILIVIQCFHERHYIYRDLKPNNIMINENKMVVLIDLDRLIEVDDSTETCHTLDLFHEFIDPAINQLQRFSYETDIFSVGKIIKYIMKGSETKDIFLENLSNKCISNNIRKRPNIFEIIQEFISVYQKEIKIDNFLAKYKDHFENFVIINKIINIPFVIRNPIILNEIAICFITKKYVREDISKAIHYYSLAAKFNYPESNYNLGIIYMMSDQRDYNKAAHYMTLAANQNHSNAQFFLGIIYKLGLIGEKNINKYLNYMNLSANQNNLEALYDLGTFYGEGQYCQINMQKAIHYLTLASNLNDSRSSLILGLIYGKGYCWQKDINKSIHYLTLAANNNDPTAQFYLGMTYLQNRSINQYIEKAIKYLTLSANQNYSEAQFNLGVIYDSDEYVKRDIKLAIFYYSLSANQNNMYSQMNLANIYYEGKYVKQDIKKAFHYYSLAANQNNQIAMINLGIILLKGENGEIDIKRAIEYFELAAEQNNSIAQLYLGIIFISNYYGIEKKDKGIYYLTLAANQNNSEAQYYLGIIYSTNEYTKQDMEKAIHYFTLAANQNNTDALFNLAVIYEKGKYVKRNIEKSMHYYTLAAKLNDQQSMINLAILYISKEHIQQDINKGIYYFTLAANKNNSDAQLCLGFVYLLEEFSVYNAKKGLYYILLASNNNNRKANFIHAYFLHEGSIIKRDIQQAISLYKNASNVYDQYAKNNLGVIYKNGFGNEIPKRIGKQLNISKKQLLSIKIIYQCIIWHIYIYITNHLIKIL</sequence>
<dbReference type="PANTHER" id="PTHR45011">
    <property type="entry name" value="DAP3-BINDING CELL DEATH ENHANCER 1"/>
    <property type="match status" value="1"/>
</dbReference>
<reference evidence="2 3" key="1">
    <citation type="submission" date="2024-04" db="EMBL/GenBank/DDBJ databases">
        <title>Tritrichomonas musculus Genome.</title>
        <authorList>
            <person name="Alves-Ferreira E."/>
            <person name="Grigg M."/>
            <person name="Lorenzi H."/>
            <person name="Galac M."/>
        </authorList>
    </citation>
    <scope>NUCLEOTIDE SEQUENCE [LARGE SCALE GENOMIC DNA]</scope>
    <source>
        <strain evidence="2 3">EAF2021</strain>
    </source>
</reference>
<evidence type="ECO:0000313" key="2">
    <source>
        <dbReference type="EMBL" id="KAK8891518.1"/>
    </source>
</evidence>
<comment type="caution">
    <text evidence="2">The sequence shown here is derived from an EMBL/GenBank/DDBJ whole genome shotgun (WGS) entry which is preliminary data.</text>
</comment>
<dbReference type="InterPro" id="IPR052748">
    <property type="entry name" value="ISR_Activator"/>
</dbReference>
<dbReference type="InterPro" id="IPR011009">
    <property type="entry name" value="Kinase-like_dom_sf"/>
</dbReference>
<dbReference type="InterPro" id="IPR006597">
    <property type="entry name" value="Sel1-like"/>
</dbReference>
<dbReference type="SMART" id="SM00671">
    <property type="entry name" value="SEL1"/>
    <property type="match status" value="15"/>
</dbReference>
<dbReference type="InterPro" id="IPR011990">
    <property type="entry name" value="TPR-like_helical_dom_sf"/>
</dbReference>
<dbReference type="PROSITE" id="PS00108">
    <property type="entry name" value="PROTEIN_KINASE_ST"/>
    <property type="match status" value="1"/>
</dbReference>
<dbReference type="SUPFAM" id="SSF56112">
    <property type="entry name" value="Protein kinase-like (PK-like)"/>
    <property type="match status" value="1"/>
</dbReference>
<evidence type="ECO:0000313" key="3">
    <source>
        <dbReference type="Proteomes" id="UP001470230"/>
    </source>
</evidence>
<dbReference type="PROSITE" id="PS50011">
    <property type="entry name" value="PROTEIN_KINASE_DOM"/>
    <property type="match status" value="1"/>
</dbReference>
<dbReference type="Pfam" id="PF08238">
    <property type="entry name" value="Sel1"/>
    <property type="match status" value="14"/>
</dbReference>
<dbReference type="PANTHER" id="PTHR45011:SF1">
    <property type="entry name" value="DAP3-BINDING CELL DEATH ENHANCER 1"/>
    <property type="match status" value="1"/>
</dbReference>
<dbReference type="Pfam" id="PF00069">
    <property type="entry name" value="Pkinase"/>
    <property type="match status" value="1"/>
</dbReference>
<evidence type="ECO:0000259" key="1">
    <source>
        <dbReference type="PROSITE" id="PS50011"/>
    </source>
</evidence>
<dbReference type="SUPFAM" id="SSF81901">
    <property type="entry name" value="HCP-like"/>
    <property type="match status" value="3"/>
</dbReference>
<organism evidence="2 3">
    <name type="scientific">Tritrichomonas musculus</name>
    <dbReference type="NCBI Taxonomy" id="1915356"/>
    <lineage>
        <taxon>Eukaryota</taxon>
        <taxon>Metamonada</taxon>
        <taxon>Parabasalia</taxon>
        <taxon>Tritrichomonadida</taxon>
        <taxon>Tritrichomonadidae</taxon>
        <taxon>Tritrichomonas</taxon>
    </lineage>
</organism>
<dbReference type="InterPro" id="IPR008271">
    <property type="entry name" value="Ser/Thr_kinase_AS"/>
</dbReference>
<proteinExistence type="predicted"/>
<dbReference type="Proteomes" id="UP001470230">
    <property type="component" value="Unassembled WGS sequence"/>
</dbReference>
<dbReference type="Gene3D" id="1.10.510.10">
    <property type="entry name" value="Transferase(Phosphotransferase) domain 1"/>
    <property type="match status" value="1"/>
</dbReference>
<dbReference type="SMART" id="SM00220">
    <property type="entry name" value="S_TKc"/>
    <property type="match status" value="1"/>
</dbReference>
<dbReference type="InterPro" id="IPR000719">
    <property type="entry name" value="Prot_kinase_dom"/>
</dbReference>
<dbReference type="Gene3D" id="1.25.40.10">
    <property type="entry name" value="Tetratricopeptide repeat domain"/>
    <property type="match status" value="4"/>
</dbReference>
<feature type="domain" description="Protein kinase" evidence="1">
    <location>
        <begin position="203"/>
        <end position="492"/>
    </location>
</feature>
<protein>
    <recommendedName>
        <fullName evidence="1">Protein kinase domain-containing protein</fullName>
    </recommendedName>
</protein>
<accession>A0ABR2KK46</accession>
<dbReference type="CDD" id="cd00180">
    <property type="entry name" value="PKc"/>
    <property type="match status" value="1"/>
</dbReference>
<gene>
    <name evidence="2" type="ORF">M9Y10_028730</name>
</gene>
<name>A0ABR2KK46_9EUKA</name>
<dbReference type="EMBL" id="JAPFFF010000004">
    <property type="protein sequence ID" value="KAK8891518.1"/>
    <property type="molecule type" value="Genomic_DNA"/>
</dbReference>
<keyword evidence="3" id="KW-1185">Reference proteome</keyword>